<feature type="region of interest" description="Disordered" evidence="1">
    <location>
        <begin position="234"/>
        <end position="265"/>
    </location>
</feature>
<gene>
    <name evidence="3" type="ORF">ETH_00030945</name>
</gene>
<dbReference type="GO" id="GO:0005829">
    <property type="term" value="C:cytosol"/>
    <property type="evidence" value="ECO:0007669"/>
    <property type="project" value="TreeGrafter"/>
</dbReference>
<keyword evidence="4" id="KW-1185">Reference proteome</keyword>
<organism evidence="3 4">
    <name type="scientific">Eimeria tenella</name>
    <name type="common">Coccidian parasite</name>
    <dbReference type="NCBI Taxonomy" id="5802"/>
    <lineage>
        <taxon>Eukaryota</taxon>
        <taxon>Sar</taxon>
        <taxon>Alveolata</taxon>
        <taxon>Apicomplexa</taxon>
        <taxon>Conoidasida</taxon>
        <taxon>Coccidia</taxon>
        <taxon>Eucoccidiorida</taxon>
        <taxon>Eimeriorina</taxon>
        <taxon>Eimeriidae</taxon>
        <taxon>Eimeria</taxon>
    </lineage>
</organism>
<dbReference type="EMBL" id="HG673763">
    <property type="protein sequence ID" value="CDJ37493.1"/>
    <property type="molecule type" value="Genomic_DNA"/>
</dbReference>
<dbReference type="Pfam" id="PF01048">
    <property type="entry name" value="PNP_UDP_1"/>
    <property type="match status" value="1"/>
</dbReference>
<dbReference type="PANTHER" id="PTHR43691">
    <property type="entry name" value="URIDINE PHOSPHORYLASE"/>
    <property type="match status" value="1"/>
</dbReference>
<dbReference type="GO" id="GO:0004850">
    <property type="term" value="F:uridine phosphorylase activity"/>
    <property type="evidence" value="ECO:0007669"/>
    <property type="project" value="TreeGrafter"/>
</dbReference>
<evidence type="ECO:0000313" key="4">
    <source>
        <dbReference type="Proteomes" id="UP000030747"/>
    </source>
</evidence>
<feature type="compositionally biased region" description="Basic and acidic residues" evidence="1">
    <location>
        <begin position="234"/>
        <end position="256"/>
    </location>
</feature>
<evidence type="ECO:0000259" key="2">
    <source>
        <dbReference type="Pfam" id="PF01048"/>
    </source>
</evidence>
<dbReference type="InterPro" id="IPR000845">
    <property type="entry name" value="Nucleoside_phosphorylase_d"/>
</dbReference>
<dbReference type="OrthoDB" id="345487at2759"/>
<dbReference type="Proteomes" id="UP000030747">
    <property type="component" value="Unassembled WGS sequence"/>
</dbReference>
<dbReference type="GO" id="GO:0006218">
    <property type="term" value="P:uridine catabolic process"/>
    <property type="evidence" value="ECO:0007669"/>
    <property type="project" value="TreeGrafter"/>
</dbReference>
<evidence type="ECO:0000313" key="3">
    <source>
        <dbReference type="EMBL" id="CDJ37493.1"/>
    </source>
</evidence>
<dbReference type="GeneID" id="25255265"/>
<dbReference type="RefSeq" id="XP_013228331.1">
    <property type="nucleotide sequence ID" value="XM_013372877.1"/>
</dbReference>
<dbReference type="OMA" id="TFEMETF"/>
<proteinExistence type="predicted"/>
<accession>U6KPX1</accession>
<reference evidence="3" key="1">
    <citation type="submission" date="2013-10" db="EMBL/GenBank/DDBJ databases">
        <title>Genomic analysis of the causative agents of coccidiosis in chickens.</title>
        <authorList>
            <person name="Reid A.J."/>
            <person name="Blake D."/>
            <person name="Billington K."/>
            <person name="Browne H."/>
            <person name="Dunn M."/>
            <person name="Hung S."/>
            <person name="Kawahara F."/>
            <person name="Miranda-Saavedra D."/>
            <person name="Mourier T."/>
            <person name="Nagra H."/>
            <person name="Otto T.D."/>
            <person name="Rawlings N."/>
            <person name="Sanchez A."/>
            <person name="Sanders M."/>
            <person name="Subramaniam C."/>
            <person name="Tay Y."/>
            <person name="Dear P."/>
            <person name="Doerig C."/>
            <person name="Gruber A."/>
            <person name="Parkinson J."/>
            <person name="Shirley M."/>
            <person name="Wan K.L."/>
            <person name="Berriman M."/>
            <person name="Tomley F."/>
            <person name="Pain A."/>
        </authorList>
    </citation>
    <scope>NUCLEOTIDE SEQUENCE [LARGE SCALE GENOMIC DNA]</scope>
    <source>
        <strain evidence="3">Houghton</strain>
    </source>
</reference>
<dbReference type="VEuPathDB" id="ToxoDB:ETH2_0203000"/>
<dbReference type="PANTHER" id="PTHR43691:SF14">
    <property type="entry name" value="URIDINE PHOSPHORYLASE"/>
    <property type="match status" value="1"/>
</dbReference>
<feature type="domain" description="Nucleoside phosphorylase" evidence="2">
    <location>
        <begin position="29"/>
        <end position="235"/>
    </location>
</feature>
<dbReference type="SUPFAM" id="SSF53167">
    <property type="entry name" value="Purine and uridine phosphorylases"/>
    <property type="match status" value="1"/>
</dbReference>
<protein>
    <submittedName>
        <fullName evidence="3">Uridine phosphorylase, putative</fullName>
    </submittedName>
</protein>
<reference evidence="3" key="2">
    <citation type="submission" date="2013-10" db="EMBL/GenBank/DDBJ databases">
        <authorList>
            <person name="Aslett M."/>
        </authorList>
    </citation>
    <scope>NUCLEOTIDE SEQUENCE [LARGE SCALE GENOMIC DNA]</scope>
    <source>
        <strain evidence="3">Houghton</strain>
    </source>
</reference>
<dbReference type="Gene3D" id="3.40.50.1580">
    <property type="entry name" value="Nucleoside phosphorylase domain"/>
    <property type="match status" value="1"/>
</dbReference>
<name>U6KPX1_EIMTE</name>
<dbReference type="InterPro" id="IPR035994">
    <property type="entry name" value="Nucleoside_phosphorylase_sf"/>
</dbReference>
<dbReference type="VEuPathDB" id="ToxoDB:ETH_00030945"/>
<evidence type="ECO:0000256" key="1">
    <source>
        <dbReference type="SAM" id="MobiDB-lite"/>
    </source>
</evidence>
<sequence length="314" mass="34854">MAEKEAEIFLNEDGSLYHLGVKSGELHPRILTVGDRERAQMIAEAFLEQVREFEKSRNFRTFSGLYKGRGVSVVCIGMGAPNMDFLVRESSFLFQQKGLAFVRLGTCGIFKAGCSPGTLCISNSIYYCQRNYAHFDGSAAGAPGVHTPEGPYLISGPVKGDEELLNKIEENVKRKNLAYLRGLGITAETFYSCQGRRFPGFGDENEKLVEDFVRLGIDSCEMESHQLYHLCSEREKERKRKENEKEMKEKETKDNSNSESKQGPTRAASICLGVVNRVDPSAPSQLIRKSEDCTKEILLGAAEAALDALISVSI</sequence>
<dbReference type="AlphaFoldDB" id="U6KPX1"/>